<name>E2S6K4_9CORY</name>
<sequence>MLGGMQDSAEAFDLSKEAWRVFVYGGCVSRDTVAFADPHAYSLAKYVARNSLLSVGTDARVNLPELSLPSAFQKKMVDLDASGAFLQELRKMRGVDVILWDLNIERSGVWQFCDGTVVTNSAELKRVEGVAPVLEDARFIAFGSEEHYARWCAAATMFVAILQELELKERLLVLAPEWAVRDTHGKKNKKVAGKSIEFYNDVFSTYLAHLETLGIRIVRLANTISDPEHKWGSAPFHYEKGLYQELDKEIRSFARKKNPFDR</sequence>
<dbReference type="EMBL" id="ABYQ02000014">
    <property type="protein sequence ID" value="EFQ79646.1"/>
    <property type="molecule type" value="Genomic_DNA"/>
</dbReference>
<accession>E2S6K4</accession>
<protein>
    <submittedName>
        <fullName evidence="1">Uncharacterized protein</fullName>
    </submittedName>
</protein>
<dbReference type="AlphaFoldDB" id="E2S6K4"/>
<comment type="caution">
    <text evidence="1">The sequence shown here is derived from an EMBL/GenBank/DDBJ whole genome shotgun (WGS) entry which is preliminary data.</text>
</comment>
<organism evidence="1 2">
    <name type="scientific">Corynebacterium pseudogenitalium ATCC 33035</name>
    <dbReference type="NCBI Taxonomy" id="525264"/>
    <lineage>
        <taxon>Bacteria</taxon>
        <taxon>Bacillati</taxon>
        <taxon>Actinomycetota</taxon>
        <taxon>Actinomycetes</taxon>
        <taxon>Mycobacteriales</taxon>
        <taxon>Corynebacteriaceae</taxon>
        <taxon>Corynebacterium</taxon>
    </lineage>
</organism>
<keyword evidence="2" id="KW-1185">Reference proteome</keyword>
<dbReference type="Proteomes" id="UP000003020">
    <property type="component" value="Unassembled WGS sequence"/>
</dbReference>
<evidence type="ECO:0000313" key="1">
    <source>
        <dbReference type="EMBL" id="EFQ79646.1"/>
    </source>
</evidence>
<reference evidence="1 2" key="1">
    <citation type="submission" date="2010-08" db="EMBL/GenBank/DDBJ databases">
        <authorList>
            <person name="Muzny D."/>
            <person name="Qin X."/>
            <person name="Buhay C."/>
            <person name="Dugan-Rocha S."/>
            <person name="Ding Y."/>
            <person name="Chen G."/>
            <person name="Hawes A."/>
            <person name="Holder M."/>
            <person name="Jhangiani S."/>
            <person name="Johnson A."/>
            <person name="Khan Z."/>
            <person name="Li Z."/>
            <person name="Liu W."/>
            <person name="Liu X."/>
            <person name="Perez L."/>
            <person name="Shen H."/>
            <person name="Wang Q."/>
            <person name="Watt J."/>
            <person name="Xi L."/>
            <person name="Xin Y."/>
            <person name="Zhou J."/>
            <person name="Deng J."/>
            <person name="Jiang H."/>
            <person name="Liu Y."/>
            <person name="Qu J."/>
            <person name="Song X.-Z."/>
            <person name="Zhang L."/>
            <person name="Villasana D."/>
            <person name="Johnson A."/>
            <person name="Liu J."/>
            <person name="Liyanage D."/>
            <person name="Lorensuhewa L."/>
            <person name="Robinson T."/>
            <person name="Song A."/>
            <person name="Song B.-B."/>
            <person name="Dinh H."/>
            <person name="Thornton R."/>
            <person name="Coyle M."/>
            <person name="Francisco L."/>
            <person name="Jackson L."/>
            <person name="Javaid M."/>
            <person name="Korchina V."/>
            <person name="Kovar C."/>
            <person name="Mata R."/>
            <person name="Mathew T."/>
            <person name="Ngo R."/>
            <person name="Nguyen L."/>
            <person name="Nguyen N."/>
            <person name="Okwuonu G."/>
            <person name="Ongeri F."/>
            <person name="Pham C."/>
            <person name="Simmons D."/>
            <person name="Wilczek-Boney K."/>
            <person name="Hale W."/>
            <person name="Jakkamsetti A."/>
            <person name="Pham P."/>
            <person name="Ruth R."/>
            <person name="San Lucas F."/>
            <person name="Warren J."/>
            <person name="Zhang J."/>
            <person name="Zhao Z."/>
            <person name="Zhou C."/>
            <person name="Zhu D."/>
            <person name="Lee S."/>
            <person name="Bess C."/>
            <person name="Blankenburg K."/>
            <person name="Forbes L."/>
            <person name="Fu Q."/>
            <person name="Gubbala S."/>
            <person name="Hirani K."/>
            <person name="Jayaseelan J.C."/>
            <person name="Lara F."/>
            <person name="Munidasa M."/>
            <person name="Palculict T."/>
            <person name="Patil S."/>
            <person name="Pu L.-L."/>
            <person name="Saada N."/>
            <person name="Tang L."/>
            <person name="Weissenberger G."/>
            <person name="Zhu Y."/>
            <person name="Hemphill L."/>
            <person name="Shang Y."/>
            <person name="Youmans B."/>
            <person name="Ayvaz T."/>
            <person name="Ross M."/>
            <person name="Santibanez J."/>
            <person name="Aqrawi P."/>
            <person name="Gross S."/>
            <person name="Joshi V."/>
            <person name="Fowler G."/>
            <person name="Nazareth L."/>
            <person name="Reid J."/>
            <person name="Worley K."/>
            <person name="Petrosino J."/>
            <person name="Highlander S."/>
            <person name="Gibbs R."/>
        </authorList>
    </citation>
    <scope>NUCLEOTIDE SEQUENCE [LARGE SCALE GENOMIC DNA]</scope>
    <source>
        <strain evidence="1 2">ATCC 33035</strain>
    </source>
</reference>
<proteinExistence type="predicted"/>
<dbReference type="Pfam" id="PF19786">
    <property type="entry name" value="DUF6270"/>
    <property type="match status" value="1"/>
</dbReference>
<dbReference type="eggNOG" id="ENOG5032VQY">
    <property type="taxonomic scope" value="Bacteria"/>
</dbReference>
<dbReference type="HOGENOM" id="CLU_062376_2_0_11"/>
<dbReference type="InterPro" id="IPR046237">
    <property type="entry name" value="DUF6270"/>
</dbReference>
<gene>
    <name evidence="1" type="ORF">HMPREF0305_12156</name>
</gene>
<evidence type="ECO:0000313" key="2">
    <source>
        <dbReference type="Proteomes" id="UP000003020"/>
    </source>
</evidence>